<proteinExistence type="predicted"/>
<reference evidence="2 3" key="1">
    <citation type="submission" date="2015-12" db="EMBL/GenBank/DDBJ databases">
        <title>Haloprofundus marisrubri gen. nov., sp. nov., an extremely halophilic archaeon isolated from the Discovery deep brine-seawater interface in the Red Sea.</title>
        <authorList>
            <person name="Zhang G."/>
            <person name="Stingl U."/>
            <person name="Rashid M."/>
        </authorList>
    </citation>
    <scope>NUCLEOTIDE SEQUENCE [LARGE SCALE GENOMIC DNA]</scope>
    <source>
        <strain evidence="2 3">SB9</strain>
    </source>
</reference>
<feature type="region of interest" description="Disordered" evidence="1">
    <location>
        <begin position="91"/>
        <end position="118"/>
    </location>
</feature>
<organism evidence="2 3">
    <name type="scientific">Haloprofundus marisrubri</name>
    <dbReference type="NCBI Taxonomy" id="1514971"/>
    <lineage>
        <taxon>Archaea</taxon>
        <taxon>Methanobacteriati</taxon>
        <taxon>Methanobacteriota</taxon>
        <taxon>Stenosarchaea group</taxon>
        <taxon>Halobacteria</taxon>
        <taxon>Halobacteriales</taxon>
        <taxon>Haloferacaceae</taxon>
        <taxon>Haloprofundus</taxon>
    </lineage>
</organism>
<name>A0A0W1R722_9EURY</name>
<evidence type="ECO:0000313" key="2">
    <source>
        <dbReference type="EMBL" id="KTG09177.1"/>
    </source>
</evidence>
<dbReference type="Proteomes" id="UP000054387">
    <property type="component" value="Unassembled WGS sequence"/>
</dbReference>
<comment type="caution">
    <text evidence="2">The sequence shown here is derived from an EMBL/GenBank/DDBJ whole genome shotgun (WGS) entry which is preliminary data.</text>
</comment>
<protein>
    <submittedName>
        <fullName evidence="2">Uncharacterized protein</fullName>
    </submittedName>
</protein>
<accession>A0A0W1R722</accession>
<evidence type="ECO:0000256" key="1">
    <source>
        <dbReference type="SAM" id="MobiDB-lite"/>
    </source>
</evidence>
<dbReference type="EMBL" id="LOPU01000029">
    <property type="protein sequence ID" value="KTG09177.1"/>
    <property type="molecule type" value="Genomic_DNA"/>
</dbReference>
<dbReference type="AlphaFoldDB" id="A0A0W1R722"/>
<dbReference type="STRING" id="1514971.AUR64_15395"/>
<gene>
    <name evidence="2" type="ORF">AUR64_15395</name>
</gene>
<evidence type="ECO:0000313" key="3">
    <source>
        <dbReference type="Proteomes" id="UP000054387"/>
    </source>
</evidence>
<keyword evidence="3" id="KW-1185">Reference proteome</keyword>
<sequence>MVEGDRFSAYDIGPTTVEFTTLDGASEPVADIELESETYALLQLVVSESNVVLNDGTEASIETQPGDPITYEHGFDVFDGMTTTFSANTAPVADDNGDSPTYQLLPDPDEVTVEYGGS</sequence>